<evidence type="ECO:0000256" key="1">
    <source>
        <dbReference type="SAM" id="Phobius"/>
    </source>
</evidence>
<dbReference type="InParanoid" id="A2GB38"/>
<dbReference type="KEGG" id="tva:4743272"/>
<organism evidence="2 3">
    <name type="scientific">Trichomonas vaginalis (strain ATCC PRA-98 / G3)</name>
    <dbReference type="NCBI Taxonomy" id="412133"/>
    <lineage>
        <taxon>Eukaryota</taxon>
        <taxon>Metamonada</taxon>
        <taxon>Parabasalia</taxon>
        <taxon>Trichomonadida</taxon>
        <taxon>Trichomonadidae</taxon>
        <taxon>Trichomonas</taxon>
    </lineage>
</organism>
<sequence>MILNEKYEPPWWLPLRNSLVMRIATQTTADIKCFELYTTFRMKQNPEEFIEILRFLGIFKSQRSKLFLMLSMWKGNSVYFDYQFYVLSRLFQSYEIPCPKNYIDILDRLHRHYLVTLSLFWQNRFEKNPIKSFVFATKCAFTHTELINLSKYLMFVYQYDANVANAYSEIALIAMGKPLQSVIYRRYATKLYENPGSVVDPIFRRFSNYYPISSEAYNIEISSLNEESKSENDNASSTSRLRFHFDNKSVIYRDEESDNSPMAMFVQKSNRLKRFSIYFSLSFAILWSIIFSRNISLIRSSKLVKIEEAKRLLQLSAEYSVNLTACFIVQPILSSIASSNLQNFQSFNFLNGLQNY</sequence>
<dbReference type="RefSeq" id="XP_001298560.1">
    <property type="nucleotide sequence ID" value="XM_001298559.1"/>
</dbReference>
<keyword evidence="1" id="KW-1133">Transmembrane helix</keyword>
<proteinExistence type="predicted"/>
<feature type="transmembrane region" description="Helical" evidence="1">
    <location>
        <begin position="275"/>
        <end position="295"/>
    </location>
</feature>
<accession>A2GB38</accession>
<dbReference type="Proteomes" id="UP000001542">
    <property type="component" value="Unassembled WGS sequence"/>
</dbReference>
<protein>
    <submittedName>
        <fullName evidence="2">Uncharacterized protein</fullName>
    </submittedName>
</protein>
<dbReference type="EMBL" id="DS114878">
    <property type="protein sequence ID" value="EAX85630.1"/>
    <property type="molecule type" value="Genomic_DNA"/>
</dbReference>
<reference evidence="2" key="1">
    <citation type="submission" date="2006-10" db="EMBL/GenBank/DDBJ databases">
        <authorList>
            <person name="Amadeo P."/>
            <person name="Zhao Q."/>
            <person name="Wortman J."/>
            <person name="Fraser-Liggett C."/>
            <person name="Carlton J."/>
        </authorList>
    </citation>
    <scope>NUCLEOTIDE SEQUENCE</scope>
    <source>
        <strain evidence="2">G3</strain>
    </source>
</reference>
<evidence type="ECO:0000313" key="2">
    <source>
        <dbReference type="EMBL" id="EAX85630.1"/>
    </source>
</evidence>
<reference evidence="2" key="2">
    <citation type="journal article" date="2007" name="Science">
        <title>Draft genome sequence of the sexually transmitted pathogen Trichomonas vaginalis.</title>
        <authorList>
            <person name="Carlton J.M."/>
            <person name="Hirt R.P."/>
            <person name="Silva J.C."/>
            <person name="Delcher A.L."/>
            <person name="Schatz M."/>
            <person name="Zhao Q."/>
            <person name="Wortman J.R."/>
            <person name="Bidwell S.L."/>
            <person name="Alsmark U.C.M."/>
            <person name="Besteiro S."/>
            <person name="Sicheritz-Ponten T."/>
            <person name="Noel C.J."/>
            <person name="Dacks J.B."/>
            <person name="Foster P.G."/>
            <person name="Simillion C."/>
            <person name="Van de Peer Y."/>
            <person name="Miranda-Saavedra D."/>
            <person name="Barton G.J."/>
            <person name="Westrop G.D."/>
            <person name="Mueller S."/>
            <person name="Dessi D."/>
            <person name="Fiori P.L."/>
            <person name="Ren Q."/>
            <person name="Paulsen I."/>
            <person name="Zhang H."/>
            <person name="Bastida-Corcuera F.D."/>
            <person name="Simoes-Barbosa A."/>
            <person name="Brown M.T."/>
            <person name="Hayes R.D."/>
            <person name="Mukherjee M."/>
            <person name="Okumura C.Y."/>
            <person name="Schneider R."/>
            <person name="Smith A.J."/>
            <person name="Vanacova S."/>
            <person name="Villalvazo M."/>
            <person name="Haas B.J."/>
            <person name="Pertea M."/>
            <person name="Feldblyum T.V."/>
            <person name="Utterback T.R."/>
            <person name="Shu C.L."/>
            <person name="Osoegawa K."/>
            <person name="de Jong P.J."/>
            <person name="Hrdy I."/>
            <person name="Horvathova L."/>
            <person name="Zubacova Z."/>
            <person name="Dolezal P."/>
            <person name="Malik S.B."/>
            <person name="Logsdon J.M. Jr."/>
            <person name="Henze K."/>
            <person name="Gupta A."/>
            <person name="Wang C.C."/>
            <person name="Dunne R.L."/>
            <person name="Upcroft J.A."/>
            <person name="Upcroft P."/>
            <person name="White O."/>
            <person name="Salzberg S.L."/>
            <person name="Tang P."/>
            <person name="Chiu C.-H."/>
            <person name="Lee Y.-S."/>
            <person name="Embley T.M."/>
            <person name="Coombs G.H."/>
            <person name="Mottram J.C."/>
            <person name="Tachezy J."/>
            <person name="Fraser-Liggett C.M."/>
            <person name="Johnson P.J."/>
        </authorList>
    </citation>
    <scope>NUCLEOTIDE SEQUENCE [LARGE SCALE GENOMIC DNA]</scope>
    <source>
        <strain evidence="2">G3</strain>
    </source>
</reference>
<dbReference type="AlphaFoldDB" id="A2GB38"/>
<name>A2GB38_TRIV3</name>
<keyword evidence="3" id="KW-1185">Reference proteome</keyword>
<dbReference type="VEuPathDB" id="TrichDB:TVAGG3_0788210"/>
<dbReference type="VEuPathDB" id="TrichDB:TVAG_508000"/>
<keyword evidence="1" id="KW-0812">Transmembrane</keyword>
<gene>
    <name evidence="2" type="ORF">TVAG_508000</name>
</gene>
<evidence type="ECO:0000313" key="3">
    <source>
        <dbReference type="Proteomes" id="UP000001542"/>
    </source>
</evidence>
<keyword evidence="1" id="KW-0472">Membrane</keyword>